<gene>
    <name evidence="3" type="ORF">MM50RIKEN_13480</name>
</gene>
<keyword evidence="1" id="KW-1133">Transmembrane helix</keyword>
<dbReference type="Proteomes" id="UP000681035">
    <property type="component" value="Chromosome"/>
</dbReference>
<dbReference type="InterPro" id="IPR036691">
    <property type="entry name" value="Endo/exonu/phosph_ase_sf"/>
</dbReference>
<dbReference type="Pfam" id="PF03372">
    <property type="entry name" value="Exo_endo_phos"/>
    <property type="match status" value="1"/>
</dbReference>
<reference evidence="3" key="1">
    <citation type="submission" date="2020-09" db="EMBL/GenBank/DDBJ databases">
        <title>New species isolated from human feces.</title>
        <authorList>
            <person name="Kitahara M."/>
            <person name="Shigeno Y."/>
            <person name="Shime M."/>
            <person name="Matsumoto Y."/>
            <person name="Nakamura S."/>
            <person name="Motooka D."/>
            <person name="Fukuoka S."/>
            <person name="Nishikawa H."/>
            <person name="Benno Y."/>
        </authorList>
    </citation>
    <scope>NUCLEOTIDE SEQUENCE</scope>
    <source>
        <strain evidence="3">MM50</strain>
    </source>
</reference>
<evidence type="ECO:0000313" key="3">
    <source>
        <dbReference type="EMBL" id="BCK81585.1"/>
    </source>
</evidence>
<dbReference type="KEGG" id="vcop:MM50RIKEN_13480"/>
<dbReference type="SUPFAM" id="SSF56219">
    <property type="entry name" value="DNase I-like"/>
    <property type="match status" value="1"/>
</dbReference>
<dbReference type="RefSeq" id="WP_228298348.1">
    <property type="nucleotide sequence ID" value="NZ_AP023418.1"/>
</dbReference>
<dbReference type="InterPro" id="IPR005135">
    <property type="entry name" value="Endo/exonuclease/phosphatase"/>
</dbReference>
<keyword evidence="3" id="KW-0378">Hydrolase</keyword>
<feature type="transmembrane region" description="Helical" evidence="1">
    <location>
        <begin position="7"/>
        <end position="28"/>
    </location>
</feature>
<evidence type="ECO:0000259" key="2">
    <source>
        <dbReference type="Pfam" id="PF03372"/>
    </source>
</evidence>
<proteinExistence type="predicted"/>
<name>A0A810Q4V1_9FIRM</name>
<keyword evidence="4" id="KW-1185">Reference proteome</keyword>
<accession>A0A810Q4V1</accession>
<sequence length="354" mass="39331">MKKAWKIVLAVVLALLVVVLGYVAYVFIDYHRIGNQELTVERNAAATVEAGKEYGILSYNIGFGAYEDDYSFFMDGGTESRAWSEERLTANIERIGAFLQQQDADLYLLQEVDRDSTRSYHVDEGTMLTAQLPGLGYTWAQNYDSPYLFYPLDQPHGKSVSGLLTLSSFGITETRRVELPIEAGVMKLVDLDRCYSVHRIPAADGRELVLYNVHLSAYTSDGTIAVEQLELLRADMQAEYEKGNWCIAGGDFNKDLLGQSEEIFGGSAEGYTWAQPLPEGIWDGTNLSLVAPLDETDPVPSCRNADAPYHEGQYVLTVDGFVVSDNVTVEQAVVEDTGFAWSDHNPVSMRFVLN</sequence>
<dbReference type="Gene3D" id="3.60.10.10">
    <property type="entry name" value="Endonuclease/exonuclease/phosphatase"/>
    <property type="match status" value="1"/>
</dbReference>
<feature type="domain" description="Endonuclease/exonuclease/phosphatase" evidence="2">
    <location>
        <begin position="88"/>
        <end position="344"/>
    </location>
</feature>
<protein>
    <submittedName>
        <fullName evidence="3">Hydrolase</fullName>
    </submittedName>
</protein>
<evidence type="ECO:0000313" key="4">
    <source>
        <dbReference type="Proteomes" id="UP000681035"/>
    </source>
</evidence>
<keyword evidence="1" id="KW-0812">Transmembrane</keyword>
<dbReference type="EMBL" id="AP023418">
    <property type="protein sequence ID" value="BCK81585.1"/>
    <property type="molecule type" value="Genomic_DNA"/>
</dbReference>
<organism evidence="3 4">
    <name type="scientific">Vescimonas coprocola</name>
    <dbReference type="NCBI Taxonomy" id="2714355"/>
    <lineage>
        <taxon>Bacteria</taxon>
        <taxon>Bacillati</taxon>
        <taxon>Bacillota</taxon>
        <taxon>Clostridia</taxon>
        <taxon>Eubacteriales</taxon>
        <taxon>Oscillospiraceae</taxon>
        <taxon>Vescimonas</taxon>
    </lineage>
</organism>
<dbReference type="AlphaFoldDB" id="A0A810Q4V1"/>
<dbReference type="GO" id="GO:0016787">
    <property type="term" value="F:hydrolase activity"/>
    <property type="evidence" value="ECO:0007669"/>
    <property type="project" value="UniProtKB-KW"/>
</dbReference>
<evidence type="ECO:0000256" key="1">
    <source>
        <dbReference type="SAM" id="Phobius"/>
    </source>
</evidence>
<keyword evidence="1" id="KW-0472">Membrane</keyword>